<gene>
    <name evidence="2" type="ORF">B0H64DRAFT_52502</name>
</gene>
<evidence type="ECO:0000313" key="3">
    <source>
        <dbReference type="Proteomes" id="UP001278766"/>
    </source>
</evidence>
<organism evidence="2 3">
    <name type="scientific">Chaetomium fimeti</name>
    <dbReference type="NCBI Taxonomy" id="1854472"/>
    <lineage>
        <taxon>Eukaryota</taxon>
        <taxon>Fungi</taxon>
        <taxon>Dikarya</taxon>
        <taxon>Ascomycota</taxon>
        <taxon>Pezizomycotina</taxon>
        <taxon>Sordariomycetes</taxon>
        <taxon>Sordariomycetidae</taxon>
        <taxon>Sordariales</taxon>
        <taxon>Chaetomiaceae</taxon>
        <taxon>Chaetomium</taxon>
    </lineage>
</organism>
<dbReference type="Proteomes" id="UP001278766">
    <property type="component" value="Unassembled WGS sequence"/>
</dbReference>
<name>A0AAE0H694_9PEZI</name>
<reference evidence="2" key="1">
    <citation type="journal article" date="2023" name="Mol. Phylogenet. Evol.">
        <title>Genome-scale phylogeny and comparative genomics of the fungal order Sordariales.</title>
        <authorList>
            <person name="Hensen N."/>
            <person name="Bonometti L."/>
            <person name="Westerberg I."/>
            <person name="Brannstrom I.O."/>
            <person name="Guillou S."/>
            <person name="Cros-Aarteil S."/>
            <person name="Calhoun S."/>
            <person name="Haridas S."/>
            <person name="Kuo A."/>
            <person name="Mondo S."/>
            <person name="Pangilinan J."/>
            <person name="Riley R."/>
            <person name="LaButti K."/>
            <person name="Andreopoulos B."/>
            <person name="Lipzen A."/>
            <person name="Chen C."/>
            <person name="Yan M."/>
            <person name="Daum C."/>
            <person name="Ng V."/>
            <person name="Clum A."/>
            <person name="Steindorff A."/>
            <person name="Ohm R.A."/>
            <person name="Martin F."/>
            <person name="Silar P."/>
            <person name="Natvig D.O."/>
            <person name="Lalanne C."/>
            <person name="Gautier V."/>
            <person name="Ament-Velasquez S.L."/>
            <person name="Kruys A."/>
            <person name="Hutchinson M.I."/>
            <person name="Powell A.J."/>
            <person name="Barry K."/>
            <person name="Miller A.N."/>
            <person name="Grigoriev I.V."/>
            <person name="Debuchy R."/>
            <person name="Gladieux P."/>
            <person name="Hiltunen Thoren M."/>
            <person name="Johannesson H."/>
        </authorList>
    </citation>
    <scope>NUCLEOTIDE SEQUENCE</scope>
    <source>
        <strain evidence="2">CBS 168.71</strain>
    </source>
</reference>
<comment type="caution">
    <text evidence="2">The sequence shown here is derived from an EMBL/GenBank/DDBJ whole genome shotgun (WGS) entry which is preliminary data.</text>
</comment>
<protein>
    <recommendedName>
        <fullName evidence="1">Zinc-binding loop region of homing endonuclease domain-containing protein</fullName>
    </recommendedName>
</protein>
<dbReference type="GO" id="GO:0004519">
    <property type="term" value="F:endonuclease activity"/>
    <property type="evidence" value="ECO:0007669"/>
    <property type="project" value="InterPro"/>
</dbReference>
<dbReference type="GeneID" id="87845328"/>
<accession>A0AAE0H694</accession>
<dbReference type="InterPro" id="IPR008704">
    <property type="entry name" value="Endonuclease_Zinc-binding_loop"/>
</dbReference>
<evidence type="ECO:0000313" key="2">
    <source>
        <dbReference type="EMBL" id="KAK3290606.1"/>
    </source>
</evidence>
<sequence length="155" mass="17247">MAMVSLTRAQARVLFSQSPVRAQESLELRLVSTPKSGFYYNTVLVPSKNGGYVQLSFEGANKFCTLGEMLVWAQGFVVEGAMQVSHLCHDPLCTVAAHVVRETAAENNRRKGCVVWVDCPHCCLKIRVCEHAPICIRYAPGYETLAEFLEWGLHT</sequence>
<reference evidence="2" key="2">
    <citation type="submission" date="2023-06" db="EMBL/GenBank/DDBJ databases">
        <authorList>
            <consortium name="Lawrence Berkeley National Laboratory"/>
            <person name="Haridas S."/>
            <person name="Hensen N."/>
            <person name="Bonometti L."/>
            <person name="Westerberg I."/>
            <person name="Brannstrom I.O."/>
            <person name="Guillou S."/>
            <person name="Cros-Aarteil S."/>
            <person name="Calhoun S."/>
            <person name="Kuo A."/>
            <person name="Mondo S."/>
            <person name="Pangilinan J."/>
            <person name="Riley R."/>
            <person name="Labutti K."/>
            <person name="Andreopoulos B."/>
            <person name="Lipzen A."/>
            <person name="Chen C."/>
            <person name="Yanf M."/>
            <person name="Daum C."/>
            <person name="Ng V."/>
            <person name="Clum A."/>
            <person name="Steindorff A."/>
            <person name="Ohm R."/>
            <person name="Martin F."/>
            <person name="Silar P."/>
            <person name="Natvig D."/>
            <person name="Lalanne C."/>
            <person name="Gautier V."/>
            <person name="Ament-Velasquez S.L."/>
            <person name="Kruys A."/>
            <person name="Hutchinson M.I."/>
            <person name="Powell A.J."/>
            <person name="Barry K."/>
            <person name="Miller A.N."/>
            <person name="Grigoriev I.V."/>
            <person name="Debuchy R."/>
            <person name="Gladieux P."/>
            <person name="Thoren M.H."/>
            <person name="Johannesson H."/>
        </authorList>
    </citation>
    <scope>NUCLEOTIDE SEQUENCE</scope>
    <source>
        <strain evidence="2">CBS 168.71</strain>
    </source>
</reference>
<feature type="domain" description="Zinc-binding loop region of homing endonuclease" evidence="1">
    <location>
        <begin position="81"/>
        <end position="138"/>
    </location>
</feature>
<dbReference type="InterPro" id="IPR044925">
    <property type="entry name" value="His-Me_finger_sf"/>
</dbReference>
<evidence type="ECO:0000259" key="1">
    <source>
        <dbReference type="Pfam" id="PF05551"/>
    </source>
</evidence>
<proteinExistence type="predicted"/>
<dbReference type="Pfam" id="PF05551">
    <property type="entry name" value="zf-His_Me_endon"/>
    <property type="match status" value="1"/>
</dbReference>
<keyword evidence="3" id="KW-1185">Reference proteome</keyword>
<dbReference type="SUPFAM" id="SSF54060">
    <property type="entry name" value="His-Me finger endonucleases"/>
    <property type="match status" value="1"/>
</dbReference>
<dbReference type="InterPro" id="IPR044930">
    <property type="entry name" value="Homing_endonuclease_His-Me"/>
</dbReference>
<dbReference type="Gene3D" id="3.90.75.10">
    <property type="entry name" value="Homing Intron 3 (I-ppo) Encoded Endonuclease, Chain A"/>
    <property type="match status" value="1"/>
</dbReference>
<dbReference type="AlphaFoldDB" id="A0AAE0H694"/>
<dbReference type="EMBL" id="JAUEPN010000012">
    <property type="protein sequence ID" value="KAK3290606.1"/>
    <property type="molecule type" value="Genomic_DNA"/>
</dbReference>
<dbReference type="RefSeq" id="XP_062654120.1">
    <property type="nucleotide sequence ID" value="XM_062808380.1"/>
</dbReference>